<dbReference type="InterPro" id="IPR039751">
    <property type="entry name" value="HERPUD1/2"/>
</dbReference>
<dbReference type="CDD" id="cd01790">
    <property type="entry name" value="Ubl_HERP"/>
    <property type="match status" value="1"/>
</dbReference>
<evidence type="ECO:0000313" key="9">
    <source>
        <dbReference type="EMBL" id="CAI9720031.1"/>
    </source>
</evidence>
<dbReference type="AlphaFoldDB" id="A0AA36APR8"/>
<dbReference type="Pfam" id="PF00240">
    <property type="entry name" value="ubiquitin"/>
    <property type="match status" value="1"/>
</dbReference>
<dbReference type="InterPro" id="IPR029071">
    <property type="entry name" value="Ubiquitin-like_domsf"/>
</dbReference>
<feature type="transmembrane region" description="Helical" evidence="7">
    <location>
        <begin position="387"/>
        <end position="405"/>
    </location>
</feature>
<feature type="domain" description="Ubiquitin-like" evidence="8">
    <location>
        <begin position="124"/>
        <end position="185"/>
    </location>
</feature>
<feature type="compositionally biased region" description="Acidic residues" evidence="6">
    <location>
        <begin position="447"/>
        <end position="457"/>
    </location>
</feature>
<keyword evidence="2 7" id="KW-0812">Transmembrane</keyword>
<gene>
    <name evidence="9" type="ORF">OCTVUL_1B000422</name>
</gene>
<evidence type="ECO:0000256" key="6">
    <source>
        <dbReference type="SAM" id="MobiDB-lite"/>
    </source>
</evidence>
<comment type="subcellular location">
    <subcellularLocation>
        <location evidence="1">Membrane</location>
    </subcellularLocation>
</comment>
<dbReference type="PANTHER" id="PTHR12943">
    <property type="entry name" value="HOMOCYSTEINE-RESPONSIVE ENDOPLASMIC RETICULUM-RESIDENT UNIQUITIN-LIKE DOMAIN HERPUD PROTEIN FAMILY MEMBER"/>
    <property type="match status" value="1"/>
</dbReference>
<keyword evidence="5" id="KW-0834">Unfolded protein response</keyword>
<sequence length="495" mass="56027">MPLNIRLAWIEAELFEQSKVRYPQDIQDVSQKMANKRFVLSPVATPAATPQKEKEGEVGKFVQPLPILKILADFQLSCQNCNLTVEHILLSPFEKEGICITSTLTSSHFILSLFTMEDTTNTPITLIVKAPNQRIADVTVDCMLEWTVRKLKSHLSDVYPNQPSEQQQRLIYSGKLLLDHLKLKDIFHQFDQGSQHTIHLVCTQVIDNSNKTITQSTEVKETVPEASGPEPVSFTAPETELRHRSHNAEGFYNPSMANSPFPQQVPYIMSPMGPLSQPGFLYSPEQYAWMQQMYSQYMAQYMQYYQSGTIPAPVPTNMPPNNGINNQPEVNNPEVRQRNPNLRMNAQGVLDDEDEFEQRDWLDWMYAACRFAILMGIVYFYSTLSRFVIVFLTCFMLYIHQAGWFQVQRQPVAMGAPPGDQNGPAAQPAPAVNEHQNENPDAQNEGTSDESGSDESQSELPREPALPRGLSLVWLLVRTFFTSLFPQQPPAVNAN</sequence>
<evidence type="ECO:0000259" key="8">
    <source>
        <dbReference type="PROSITE" id="PS50053"/>
    </source>
</evidence>
<dbReference type="PROSITE" id="PS50053">
    <property type="entry name" value="UBIQUITIN_2"/>
    <property type="match status" value="1"/>
</dbReference>
<dbReference type="PANTHER" id="PTHR12943:SF27">
    <property type="entry name" value="HOMOCYSTEINE-INDUCED ENDOPLASMIC RETICULUM PROTEIN, ISOFORM A"/>
    <property type="match status" value="1"/>
</dbReference>
<dbReference type="GO" id="GO:0016020">
    <property type="term" value="C:membrane"/>
    <property type="evidence" value="ECO:0007669"/>
    <property type="project" value="UniProtKB-SubCell"/>
</dbReference>
<evidence type="ECO:0000256" key="3">
    <source>
        <dbReference type="ARBA" id="ARBA00022989"/>
    </source>
</evidence>
<dbReference type="Gene3D" id="3.10.20.90">
    <property type="entry name" value="Phosphatidylinositol 3-kinase Catalytic Subunit, Chain A, domain 1"/>
    <property type="match status" value="1"/>
</dbReference>
<evidence type="ECO:0000256" key="7">
    <source>
        <dbReference type="SAM" id="Phobius"/>
    </source>
</evidence>
<evidence type="ECO:0000256" key="2">
    <source>
        <dbReference type="ARBA" id="ARBA00022692"/>
    </source>
</evidence>
<proteinExistence type="predicted"/>
<keyword evidence="4 7" id="KW-0472">Membrane</keyword>
<feature type="region of interest" description="Disordered" evidence="6">
    <location>
        <begin position="217"/>
        <end position="240"/>
    </location>
</feature>
<dbReference type="EMBL" id="OX597816">
    <property type="protein sequence ID" value="CAI9720031.1"/>
    <property type="molecule type" value="Genomic_DNA"/>
</dbReference>
<organism evidence="9 10">
    <name type="scientific">Octopus vulgaris</name>
    <name type="common">Common octopus</name>
    <dbReference type="NCBI Taxonomy" id="6645"/>
    <lineage>
        <taxon>Eukaryota</taxon>
        <taxon>Metazoa</taxon>
        <taxon>Spiralia</taxon>
        <taxon>Lophotrochozoa</taxon>
        <taxon>Mollusca</taxon>
        <taxon>Cephalopoda</taxon>
        <taxon>Coleoidea</taxon>
        <taxon>Octopodiformes</taxon>
        <taxon>Octopoda</taxon>
        <taxon>Incirrata</taxon>
        <taxon>Octopodidae</taxon>
        <taxon>Octopus</taxon>
    </lineage>
</organism>
<evidence type="ECO:0000256" key="5">
    <source>
        <dbReference type="ARBA" id="ARBA00023230"/>
    </source>
</evidence>
<evidence type="ECO:0000256" key="4">
    <source>
        <dbReference type="ARBA" id="ARBA00023136"/>
    </source>
</evidence>
<reference evidence="9" key="1">
    <citation type="submission" date="2023-08" db="EMBL/GenBank/DDBJ databases">
        <authorList>
            <person name="Alioto T."/>
            <person name="Alioto T."/>
            <person name="Gomez Garrido J."/>
        </authorList>
    </citation>
    <scope>NUCLEOTIDE SEQUENCE</scope>
</reference>
<keyword evidence="3 7" id="KW-1133">Transmembrane helix</keyword>
<protein>
    <submittedName>
        <fullName evidence="9">Homocysteine-responsive endoplasmic reticulum-resident ubiquitin-like domain member 2 protein</fullName>
    </submittedName>
</protein>
<dbReference type="Proteomes" id="UP001162480">
    <property type="component" value="Chromosome 3"/>
</dbReference>
<dbReference type="SUPFAM" id="SSF54236">
    <property type="entry name" value="Ubiquitin-like"/>
    <property type="match status" value="1"/>
</dbReference>
<dbReference type="InterPro" id="IPR000626">
    <property type="entry name" value="Ubiquitin-like_dom"/>
</dbReference>
<name>A0AA36APR8_OCTVU</name>
<accession>A0AA36APR8</accession>
<dbReference type="SMART" id="SM00213">
    <property type="entry name" value="UBQ"/>
    <property type="match status" value="1"/>
</dbReference>
<evidence type="ECO:0000313" key="10">
    <source>
        <dbReference type="Proteomes" id="UP001162480"/>
    </source>
</evidence>
<feature type="region of interest" description="Disordered" evidence="6">
    <location>
        <begin position="415"/>
        <end position="464"/>
    </location>
</feature>
<dbReference type="GO" id="GO:0030968">
    <property type="term" value="P:endoplasmic reticulum unfolded protein response"/>
    <property type="evidence" value="ECO:0007669"/>
    <property type="project" value="TreeGrafter"/>
</dbReference>
<keyword evidence="10" id="KW-1185">Reference proteome</keyword>
<dbReference type="FunFam" id="3.10.20.90:FF:000046">
    <property type="entry name" value="Homocysteine-responsive endoplasmic reticulum-resident ubiquitin-like domain member 2 protein"/>
    <property type="match status" value="1"/>
</dbReference>
<evidence type="ECO:0000256" key="1">
    <source>
        <dbReference type="ARBA" id="ARBA00004370"/>
    </source>
</evidence>